<feature type="active site" description="Proton donor/acceptor" evidence="2">
    <location>
        <position position="99"/>
    </location>
</feature>
<dbReference type="InterPro" id="IPR005754">
    <property type="entry name" value="Sortase"/>
</dbReference>
<evidence type="ECO:0000313" key="4">
    <source>
        <dbReference type="EMBL" id="PWJ09678.1"/>
    </source>
</evidence>
<dbReference type="Gene3D" id="2.40.260.10">
    <property type="entry name" value="Sortase"/>
    <property type="match status" value="1"/>
</dbReference>
<dbReference type="Proteomes" id="UP000245720">
    <property type="component" value="Unassembled WGS sequence"/>
</dbReference>
<accession>A0A315XSP3</accession>
<sequence>MKSNKKRPTYTKKQWALFITGLIALFVGMSIIGFYGVRKIYREIQKQKLLRDNPVVEITELNIKAPILEGTEQSVLSKAAGHFTGTGDFGKGNYCIAGHSSTIYKEYFNSLKNAKSGMKVNLYDKNKKCYTYIVEEVKIVEPDETWILDDFGDARLTIITCTDDGSQRLVVVAILSQ</sequence>
<dbReference type="RefSeq" id="WP_109728156.1">
    <property type="nucleotide sequence ID" value="NZ_QGDI01000022.1"/>
</dbReference>
<gene>
    <name evidence="4" type="ORF">IE37_03450</name>
</gene>
<dbReference type="SUPFAM" id="SSF63817">
    <property type="entry name" value="Sortase"/>
    <property type="match status" value="1"/>
</dbReference>
<dbReference type="InterPro" id="IPR042000">
    <property type="entry name" value="Sortase_D_2"/>
</dbReference>
<evidence type="ECO:0000256" key="1">
    <source>
        <dbReference type="ARBA" id="ARBA00022801"/>
    </source>
</evidence>
<evidence type="ECO:0000256" key="3">
    <source>
        <dbReference type="SAM" id="Phobius"/>
    </source>
</evidence>
<dbReference type="EMBL" id="QGDI01000022">
    <property type="protein sequence ID" value="PWJ09678.1"/>
    <property type="molecule type" value="Genomic_DNA"/>
</dbReference>
<evidence type="ECO:0000313" key="5">
    <source>
        <dbReference type="Proteomes" id="UP000245720"/>
    </source>
</evidence>
<dbReference type="InterPro" id="IPR023365">
    <property type="entry name" value="Sortase_dom-sf"/>
</dbReference>
<evidence type="ECO:0000256" key="2">
    <source>
        <dbReference type="PIRSR" id="PIRSR605754-1"/>
    </source>
</evidence>
<keyword evidence="3" id="KW-0472">Membrane</keyword>
<feature type="active site" description="Acyl-thioester intermediate" evidence="2">
    <location>
        <position position="161"/>
    </location>
</feature>
<name>A0A315XSP3_RUMFL</name>
<comment type="caution">
    <text evidence="4">The sequence shown here is derived from an EMBL/GenBank/DDBJ whole genome shotgun (WGS) entry which is preliminary data.</text>
</comment>
<dbReference type="OrthoDB" id="154054at2"/>
<dbReference type="GO" id="GO:0016787">
    <property type="term" value="F:hydrolase activity"/>
    <property type="evidence" value="ECO:0007669"/>
    <property type="project" value="UniProtKB-KW"/>
</dbReference>
<organism evidence="4 5">
    <name type="scientific">Ruminococcus flavefaciens</name>
    <dbReference type="NCBI Taxonomy" id="1265"/>
    <lineage>
        <taxon>Bacteria</taxon>
        <taxon>Bacillati</taxon>
        <taxon>Bacillota</taxon>
        <taxon>Clostridia</taxon>
        <taxon>Eubacteriales</taxon>
        <taxon>Oscillospiraceae</taxon>
        <taxon>Ruminococcus</taxon>
    </lineage>
</organism>
<keyword evidence="1" id="KW-0378">Hydrolase</keyword>
<reference evidence="4 5" key="1">
    <citation type="submission" date="2018-05" db="EMBL/GenBank/DDBJ databases">
        <title>The Hungate 1000. A catalogue of reference genomes from the rumen microbiome.</title>
        <authorList>
            <person name="Kelly W."/>
        </authorList>
    </citation>
    <scope>NUCLEOTIDE SEQUENCE [LARGE SCALE GENOMIC DNA]</scope>
    <source>
        <strain evidence="4 5">SAb67</strain>
    </source>
</reference>
<proteinExistence type="predicted"/>
<dbReference type="NCBIfam" id="TIGR01076">
    <property type="entry name" value="sortase_fam"/>
    <property type="match status" value="1"/>
</dbReference>
<protein>
    <submittedName>
        <fullName evidence="4">LPXTG-site transpeptidase (Sortase) family protein</fullName>
    </submittedName>
</protein>
<dbReference type="Pfam" id="PF04203">
    <property type="entry name" value="Sortase"/>
    <property type="match status" value="1"/>
</dbReference>
<dbReference type="CDD" id="cd06166">
    <property type="entry name" value="Sortase_D_2"/>
    <property type="match status" value="1"/>
</dbReference>
<dbReference type="AlphaFoldDB" id="A0A315XSP3"/>
<feature type="transmembrane region" description="Helical" evidence="3">
    <location>
        <begin position="15"/>
        <end position="37"/>
    </location>
</feature>
<keyword evidence="3" id="KW-1133">Transmembrane helix</keyword>
<keyword evidence="3" id="KW-0812">Transmembrane</keyword>